<dbReference type="PANTHER" id="PTHR47354:SF5">
    <property type="entry name" value="PROTEIN RFBI"/>
    <property type="match status" value="1"/>
</dbReference>
<proteinExistence type="inferred from homology"/>
<evidence type="ECO:0000256" key="9">
    <source>
        <dbReference type="ARBA" id="ARBA00048649"/>
    </source>
</evidence>
<keyword evidence="11" id="KW-0408">Iron</keyword>
<dbReference type="RefSeq" id="WP_203960153.1">
    <property type="nucleotide sequence ID" value="NZ_AP023355.1"/>
</dbReference>
<dbReference type="GO" id="GO:0008941">
    <property type="term" value="F:nitric oxide dioxygenase NAD(P)H activity"/>
    <property type="evidence" value="ECO:0007669"/>
    <property type="project" value="UniProtKB-EC"/>
</dbReference>
<dbReference type="KEGG" id="atl:Athai_07310"/>
<dbReference type="InterPro" id="IPR039261">
    <property type="entry name" value="FNR_nucleotide-bd"/>
</dbReference>
<evidence type="ECO:0000256" key="3">
    <source>
        <dbReference type="ARBA" id="ARBA00006401"/>
    </source>
</evidence>
<dbReference type="GO" id="GO:0005344">
    <property type="term" value="F:oxygen carrier activity"/>
    <property type="evidence" value="ECO:0007669"/>
    <property type="project" value="UniProtKB-KW"/>
</dbReference>
<dbReference type="InterPro" id="IPR012292">
    <property type="entry name" value="Globin/Proto"/>
</dbReference>
<evidence type="ECO:0000313" key="15">
    <source>
        <dbReference type="EMBL" id="BCJ33228.1"/>
    </source>
</evidence>
<dbReference type="GO" id="GO:0020037">
    <property type="term" value="F:heme binding"/>
    <property type="evidence" value="ECO:0007669"/>
    <property type="project" value="InterPro"/>
</dbReference>
<dbReference type="PANTHER" id="PTHR47354">
    <property type="entry name" value="NADH OXIDOREDUCTASE HCR"/>
    <property type="match status" value="1"/>
</dbReference>
<feature type="region of interest" description="Disordered" evidence="12">
    <location>
        <begin position="372"/>
        <end position="396"/>
    </location>
</feature>
<dbReference type="Gene3D" id="3.40.50.80">
    <property type="entry name" value="Nucleotide-binding domain of ferredoxin-NADP reductase (FNR) module"/>
    <property type="match status" value="1"/>
</dbReference>
<gene>
    <name evidence="15" type="ORF">Athai_07310</name>
</gene>
<evidence type="ECO:0000313" key="16">
    <source>
        <dbReference type="Proteomes" id="UP000611640"/>
    </source>
</evidence>
<dbReference type="Pfam" id="PF00175">
    <property type="entry name" value="NAD_binding_1"/>
    <property type="match status" value="1"/>
</dbReference>
<evidence type="ECO:0000256" key="7">
    <source>
        <dbReference type="ARBA" id="ARBA00023014"/>
    </source>
</evidence>
<dbReference type="SUPFAM" id="SSF63380">
    <property type="entry name" value="Riboflavin synthase domain-like"/>
    <property type="match status" value="1"/>
</dbReference>
<dbReference type="Gene3D" id="2.40.30.10">
    <property type="entry name" value="Translation factors"/>
    <property type="match status" value="1"/>
</dbReference>
<keyword evidence="11" id="KW-0561">Oxygen transport</keyword>
<keyword evidence="7" id="KW-0411">Iron-sulfur</keyword>
<sequence length="396" mass="43002">MDPQALKDSWANTARHGDEVPLFFYSHLFLTHPETRGMFPMSMAGQRDKLVAALGRIVSDVDRLDEVLPFIQQLGRDHRRFAVLAEHYPAVGESLLATLAHFNGAQWTEALAGQWAEAYGLVAQVMTEAAEQAAQHSPPWWNGEIIGIERRGLDIAVLQVRTDHPYPYQPGQSAAVEFSRRPRLWRYLTPANAPRADHTIELHVKIVDGGQVSTALVQSAALGDTLRIGAPVGTALVLPDDGADLLMVAGATGLAPLRALLEQLDRQWQADRTERRVDLFHGVRTAFDLYEHQLLGELAAARPWFRYVPVVSHDASFSGQRGLVGDVAAGAGRWADRLCLVCGSPDMVRHTVSALGSAGVPAEQVRYDEFTPGTEPTPAPAAAATPGGIGGGRWGQ</sequence>
<keyword evidence="5" id="KW-0001">2Fe-2S</keyword>
<name>A0A7R7HV18_9ACTN</name>
<evidence type="ECO:0000256" key="11">
    <source>
        <dbReference type="RuleBase" id="RU000356"/>
    </source>
</evidence>
<evidence type="ECO:0000256" key="12">
    <source>
        <dbReference type="SAM" id="MobiDB-lite"/>
    </source>
</evidence>
<dbReference type="CDD" id="cd06187">
    <property type="entry name" value="O2ase_reductase_like"/>
    <property type="match status" value="1"/>
</dbReference>
<dbReference type="Pfam" id="PF00970">
    <property type="entry name" value="FAD_binding_6"/>
    <property type="match status" value="1"/>
</dbReference>
<dbReference type="CDD" id="cd19753">
    <property type="entry name" value="Mb-like_oxidoreductase"/>
    <property type="match status" value="1"/>
</dbReference>
<evidence type="ECO:0000256" key="4">
    <source>
        <dbReference type="ARBA" id="ARBA00012229"/>
    </source>
</evidence>
<dbReference type="InterPro" id="IPR017938">
    <property type="entry name" value="Riboflavin_synthase-like_b-brl"/>
</dbReference>
<evidence type="ECO:0000256" key="10">
    <source>
        <dbReference type="ARBA" id="ARBA00049433"/>
    </source>
</evidence>
<dbReference type="Pfam" id="PF00042">
    <property type="entry name" value="Globin"/>
    <property type="match status" value="1"/>
</dbReference>
<comment type="similarity">
    <text evidence="11">Belongs to the globin family.</text>
</comment>
<dbReference type="SUPFAM" id="SSF52343">
    <property type="entry name" value="Ferredoxin reductase-like, C-terminal NADP-linked domain"/>
    <property type="match status" value="1"/>
</dbReference>
<keyword evidence="11" id="KW-0479">Metal-binding</keyword>
<dbReference type="InterPro" id="IPR001433">
    <property type="entry name" value="OxRdtase_FAD/NAD-bd"/>
</dbReference>
<comment type="similarity">
    <text evidence="3">In the C-terminal section; belongs to the flavoprotein pyridine nucleotide cytochrome reductase family.</text>
</comment>
<dbReference type="Proteomes" id="UP000611640">
    <property type="component" value="Chromosome"/>
</dbReference>
<feature type="compositionally biased region" description="Gly residues" evidence="12">
    <location>
        <begin position="387"/>
        <end position="396"/>
    </location>
</feature>
<feature type="domain" description="FAD-binding FR-type" evidence="14">
    <location>
        <begin position="138"/>
        <end position="238"/>
    </location>
</feature>
<accession>A0A7R7HV18</accession>
<reference evidence="15 16" key="1">
    <citation type="submission" date="2020-08" db="EMBL/GenBank/DDBJ databases">
        <title>Whole genome shotgun sequence of Actinocatenispora thailandica NBRC 105041.</title>
        <authorList>
            <person name="Komaki H."/>
            <person name="Tamura T."/>
        </authorList>
    </citation>
    <scope>NUCLEOTIDE SEQUENCE [LARGE SCALE GENOMIC DNA]</scope>
    <source>
        <strain evidence="15 16">NBRC 105041</strain>
    </source>
</reference>
<evidence type="ECO:0000256" key="8">
    <source>
        <dbReference type="ARBA" id="ARBA00023027"/>
    </source>
</evidence>
<dbReference type="EMBL" id="AP023355">
    <property type="protein sequence ID" value="BCJ33228.1"/>
    <property type="molecule type" value="Genomic_DNA"/>
</dbReference>
<comment type="cofactor">
    <cofactor evidence="2">
        <name>FAD</name>
        <dbReference type="ChEBI" id="CHEBI:57692"/>
    </cofactor>
</comment>
<comment type="catalytic activity">
    <reaction evidence="10">
        <text>2 nitric oxide + NADPH + 2 O2 = 2 nitrate + NADP(+) + H(+)</text>
        <dbReference type="Rhea" id="RHEA:19465"/>
        <dbReference type="ChEBI" id="CHEBI:15378"/>
        <dbReference type="ChEBI" id="CHEBI:15379"/>
        <dbReference type="ChEBI" id="CHEBI:16480"/>
        <dbReference type="ChEBI" id="CHEBI:17632"/>
        <dbReference type="ChEBI" id="CHEBI:57783"/>
        <dbReference type="ChEBI" id="CHEBI:58349"/>
        <dbReference type="EC" id="1.14.12.17"/>
    </reaction>
</comment>
<dbReference type="AlphaFoldDB" id="A0A7R7HV18"/>
<dbReference type="EC" id="1.14.12.17" evidence="4"/>
<evidence type="ECO:0000256" key="2">
    <source>
        <dbReference type="ARBA" id="ARBA00001974"/>
    </source>
</evidence>
<keyword evidence="11" id="KW-0349">Heme</keyword>
<organism evidence="15 16">
    <name type="scientific">Actinocatenispora thailandica</name>
    <dbReference type="NCBI Taxonomy" id="227318"/>
    <lineage>
        <taxon>Bacteria</taxon>
        <taxon>Bacillati</taxon>
        <taxon>Actinomycetota</taxon>
        <taxon>Actinomycetes</taxon>
        <taxon>Micromonosporales</taxon>
        <taxon>Micromonosporaceae</taxon>
        <taxon>Actinocatenispora</taxon>
    </lineage>
</organism>
<dbReference type="SUPFAM" id="SSF46458">
    <property type="entry name" value="Globin-like"/>
    <property type="match status" value="1"/>
</dbReference>
<protein>
    <recommendedName>
        <fullName evidence="4">nitric oxide dioxygenase</fullName>
        <ecNumber evidence="4">1.14.12.17</ecNumber>
    </recommendedName>
</protein>
<dbReference type="GO" id="GO:0019825">
    <property type="term" value="F:oxygen binding"/>
    <property type="evidence" value="ECO:0007669"/>
    <property type="project" value="InterPro"/>
</dbReference>
<dbReference type="InterPro" id="IPR017927">
    <property type="entry name" value="FAD-bd_FR_type"/>
</dbReference>
<evidence type="ECO:0000256" key="1">
    <source>
        <dbReference type="ARBA" id="ARBA00001970"/>
    </source>
</evidence>
<dbReference type="PROSITE" id="PS01033">
    <property type="entry name" value="GLOBIN"/>
    <property type="match status" value="1"/>
</dbReference>
<dbReference type="InterPro" id="IPR050415">
    <property type="entry name" value="MRET"/>
</dbReference>
<dbReference type="GO" id="GO:0051537">
    <property type="term" value="F:2 iron, 2 sulfur cluster binding"/>
    <property type="evidence" value="ECO:0007669"/>
    <property type="project" value="UniProtKB-KW"/>
</dbReference>
<dbReference type="InterPro" id="IPR009050">
    <property type="entry name" value="Globin-like_sf"/>
</dbReference>
<keyword evidence="8" id="KW-0520">NAD</keyword>
<feature type="compositionally biased region" description="Low complexity" evidence="12">
    <location>
        <begin position="372"/>
        <end position="386"/>
    </location>
</feature>
<comment type="cofactor">
    <cofactor evidence="1">
        <name>heme b</name>
        <dbReference type="ChEBI" id="CHEBI:60344"/>
    </cofactor>
</comment>
<evidence type="ECO:0000259" key="14">
    <source>
        <dbReference type="PROSITE" id="PS51384"/>
    </source>
</evidence>
<keyword evidence="11" id="KW-0813">Transport</keyword>
<dbReference type="PROSITE" id="PS51384">
    <property type="entry name" value="FAD_FR"/>
    <property type="match status" value="1"/>
</dbReference>
<evidence type="ECO:0000256" key="5">
    <source>
        <dbReference type="ARBA" id="ARBA00022714"/>
    </source>
</evidence>
<keyword evidence="6" id="KW-0521">NADP</keyword>
<dbReference type="InterPro" id="IPR000971">
    <property type="entry name" value="Globin"/>
</dbReference>
<comment type="catalytic activity">
    <reaction evidence="9">
        <text>2 nitric oxide + NADH + 2 O2 = 2 nitrate + NAD(+) + H(+)</text>
        <dbReference type="Rhea" id="RHEA:19469"/>
        <dbReference type="ChEBI" id="CHEBI:15378"/>
        <dbReference type="ChEBI" id="CHEBI:15379"/>
        <dbReference type="ChEBI" id="CHEBI:16480"/>
        <dbReference type="ChEBI" id="CHEBI:17632"/>
        <dbReference type="ChEBI" id="CHEBI:57540"/>
        <dbReference type="ChEBI" id="CHEBI:57945"/>
        <dbReference type="EC" id="1.14.12.17"/>
    </reaction>
</comment>
<evidence type="ECO:0000256" key="6">
    <source>
        <dbReference type="ARBA" id="ARBA00022857"/>
    </source>
</evidence>
<evidence type="ECO:0000259" key="13">
    <source>
        <dbReference type="PROSITE" id="PS01033"/>
    </source>
</evidence>
<dbReference type="InterPro" id="IPR008333">
    <property type="entry name" value="Cbr1-like_FAD-bd_dom"/>
</dbReference>
<keyword evidence="16" id="KW-1185">Reference proteome</keyword>
<dbReference type="Gene3D" id="1.10.490.10">
    <property type="entry name" value="Globins"/>
    <property type="match status" value="1"/>
</dbReference>
<feature type="domain" description="Globin" evidence="13">
    <location>
        <begin position="1"/>
        <end position="131"/>
    </location>
</feature>